<keyword evidence="4 5" id="KW-0720">Serine protease</keyword>
<dbReference type="GO" id="GO:0006508">
    <property type="term" value="P:proteolysis"/>
    <property type="evidence" value="ECO:0007669"/>
    <property type="project" value="UniProtKB-KW"/>
</dbReference>
<evidence type="ECO:0000256" key="8">
    <source>
        <dbReference type="SAM" id="SignalP"/>
    </source>
</evidence>
<reference evidence="10 11" key="1">
    <citation type="submission" date="2020-07" db="EMBL/GenBank/DDBJ databases">
        <title>Sequencing the genomes of 1000 actinobacteria strains.</title>
        <authorList>
            <person name="Klenk H.-P."/>
        </authorList>
    </citation>
    <scope>NUCLEOTIDE SEQUENCE [LARGE SCALE GENOMIC DNA]</scope>
    <source>
        <strain evidence="10 11">DSM 26154</strain>
    </source>
</reference>
<dbReference type="PROSITE" id="PS51892">
    <property type="entry name" value="SUBTILASE"/>
    <property type="match status" value="1"/>
</dbReference>
<feature type="active site" description="Charge relay system" evidence="5">
    <location>
        <position position="241"/>
    </location>
</feature>
<feature type="active site" description="Charge relay system" evidence="5">
    <location>
        <position position="192"/>
    </location>
</feature>
<dbReference type="Pfam" id="PF00082">
    <property type="entry name" value="Peptidase_S8"/>
    <property type="match status" value="1"/>
</dbReference>
<name>A0A852VVI4_9MICO</name>
<comment type="caution">
    <text evidence="10">The sequence shown here is derived from an EMBL/GenBank/DDBJ whole genome shotgun (WGS) entry which is preliminary data.</text>
</comment>
<feature type="signal peptide" evidence="8">
    <location>
        <begin position="1"/>
        <end position="28"/>
    </location>
</feature>
<feature type="compositionally biased region" description="Basic and acidic residues" evidence="7">
    <location>
        <begin position="113"/>
        <end position="126"/>
    </location>
</feature>
<accession>A0A852VVI4</accession>
<feature type="compositionally biased region" description="Gly residues" evidence="7">
    <location>
        <begin position="129"/>
        <end position="144"/>
    </location>
</feature>
<feature type="compositionally biased region" description="Basic residues" evidence="7">
    <location>
        <begin position="145"/>
        <end position="154"/>
    </location>
</feature>
<evidence type="ECO:0000256" key="2">
    <source>
        <dbReference type="ARBA" id="ARBA00022670"/>
    </source>
</evidence>
<evidence type="ECO:0000313" key="10">
    <source>
        <dbReference type="EMBL" id="NYF98673.1"/>
    </source>
</evidence>
<keyword evidence="2 5" id="KW-0645">Protease</keyword>
<dbReference type="SUPFAM" id="SSF52743">
    <property type="entry name" value="Subtilisin-like"/>
    <property type="match status" value="1"/>
</dbReference>
<comment type="similarity">
    <text evidence="1 5 6">Belongs to the peptidase S8 family.</text>
</comment>
<feature type="active site" description="Charge relay system" evidence="5">
    <location>
        <position position="504"/>
    </location>
</feature>
<proteinExistence type="inferred from homology"/>
<evidence type="ECO:0000256" key="6">
    <source>
        <dbReference type="RuleBase" id="RU003355"/>
    </source>
</evidence>
<evidence type="ECO:0000256" key="4">
    <source>
        <dbReference type="ARBA" id="ARBA00022825"/>
    </source>
</evidence>
<protein>
    <submittedName>
        <fullName evidence="10">Subtilisin family serine protease</fullName>
    </submittedName>
</protein>
<dbReference type="PANTHER" id="PTHR43806:SF11">
    <property type="entry name" value="CEREVISIN-RELATED"/>
    <property type="match status" value="1"/>
</dbReference>
<dbReference type="InterPro" id="IPR000209">
    <property type="entry name" value="Peptidase_S8/S53_dom"/>
</dbReference>
<dbReference type="PROSITE" id="PS00136">
    <property type="entry name" value="SUBTILASE_ASP"/>
    <property type="match status" value="1"/>
</dbReference>
<organism evidence="10 11">
    <name type="scientific">Janibacter cremeus</name>
    <dbReference type="NCBI Taxonomy" id="1285192"/>
    <lineage>
        <taxon>Bacteria</taxon>
        <taxon>Bacillati</taxon>
        <taxon>Actinomycetota</taxon>
        <taxon>Actinomycetes</taxon>
        <taxon>Micrococcales</taxon>
        <taxon>Intrasporangiaceae</taxon>
        <taxon>Janibacter</taxon>
    </lineage>
</organism>
<feature type="region of interest" description="Disordered" evidence="7">
    <location>
        <begin position="25"/>
        <end position="44"/>
    </location>
</feature>
<feature type="domain" description="Peptidase S8/S53" evidence="9">
    <location>
        <begin position="184"/>
        <end position="545"/>
    </location>
</feature>
<keyword evidence="8" id="KW-0732">Signal</keyword>
<dbReference type="InterPro" id="IPR015500">
    <property type="entry name" value="Peptidase_S8_subtilisin-rel"/>
</dbReference>
<gene>
    <name evidence="10" type="ORF">BJY20_002065</name>
</gene>
<evidence type="ECO:0000256" key="3">
    <source>
        <dbReference type="ARBA" id="ARBA00022801"/>
    </source>
</evidence>
<dbReference type="InterPro" id="IPR023828">
    <property type="entry name" value="Peptidase_S8_Ser-AS"/>
</dbReference>
<dbReference type="InterPro" id="IPR036852">
    <property type="entry name" value="Peptidase_S8/S53_dom_sf"/>
</dbReference>
<dbReference type="PROSITE" id="PS00138">
    <property type="entry name" value="SUBTILASE_SER"/>
    <property type="match status" value="1"/>
</dbReference>
<dbReference type="Proteomes" id="UP000554054">
    <property type="component" value="Unassembled WGS sequence"/>
</dbReference>
<evidence type="ECO:0000256" key="5">
    <source>
        <dbReference type="PROSITE-ProRule" id="PRU01240"/>
    </source>
</evidence>
<feature type="compositionally biased region" description="Low complexity" evidence="7">
    <location>
        <begin position="25"/>
        <end position="42"/>
    </location>
</feature>
<keyword evidence="3 5" id="KW-0378">Hydrolase</keyword>
<dbReference type="GO" id="GO:0004252">
    <property type="term" value="F:serine-type endopeptidase activity"/>
    <property type="evidence" value="ECO:0007669"/>
    <property type="project" value="UniProtKB-UniRule"/>
</dbReference>
<dbReference type="Gene3D" id="3.40.50.200">
    <property type="entry name" value="Peptidase S8/S53 domain"/>
    <property type="match status" value="1"/>
</dbReference>
<dbReference type="PANTHER" id="PTHR43806">
    <property type="entry name" value="PEPTIDASE S8"/>
    <property type="match status" value="1"/>
</dbReference>
<dbReference type="RefSeq" id="WP_221935305.1">
    <property type="nucleotide sequence ID" value="NZ_JACCAE010000001.1"/>
</dbReference>
<dbReference type="PROSITE" id="PS00137">
    <property type="entry name" value="SUBTILASE_HIS"/>
    <property type="match status" value="1"/>
</dbReference>
<dbReference type="PRINTS" id="PR00723">
    <property type="entry name" value="SUBTILISIN"/>
</dbReference>
<dbReference type="AlphaFoldDB" id="A0A852VVI4"/>
<dbReference type="InterPro" id="IPR023827">
    <property type="entry name" value="Peptidase_S8_Asp-AS"/>
</dbReference>
<dbReference type="EMBL" id="JACCAE010000001">
    <property type="protein sequence ID" value="NYF98673.1"/>
    <property type="molecule type" value="Genomic_DNA"/>
</dbReference>
<evidence type="ECO:0000256" key="7">
    <source>
        <dbReference type="SAM" id="MobiDB-lite"/>
    </source>
</evidence>
<evidence type="ECO:0000256" key="1">
    <source>
        <dbReference type="ARBA" id="ARBA00011073"/>
    </source>
</evidence>
<feature type="chain" id="PRO_5032497916" evidence="8">
    <location>
        <begin position="29"/>
        <end position="596"/>
    </location>
</feature>
<sequence length="596" mass="62513">MRHQRMVSVLGALSLGLTGIAATTSATAAPTDSTGSTASSASNGPEHYVVLAERGGSAADLAEQLEAKGATVTSVNDQVGMVIVTSTDANFAKKARSMKNVFGAASEGVVGRSPRDHKKDAVERPNRGPGFGEGNGKSPGNGTGHGHHKGHRAGKFAPDPLDDKLWGMDMINAPEAQRIDSGDRRVKVGIMDTGVDASHPDIGENFDHKLSRNFVTDIPAIDGPCEYEGCVDPADVDNGGHGTHVAGTVAAVKNGMGVSGVAPGVGIVNVRAGQDAGYFFVGPVVNALTYSADAGLDVVNMSFYVDPWAYYCHGGAPEDSPEEAAEQDMIIESVSRALSYAHDKDVTLVGALGNAANDLGQPLTDTSSPNYPEGNEHERTIDPANCLDLPTQHEDVIGVSAVGPSERKAYYSNYTTDIDSDQIEVAAPGGDAYDWPNATGPNQESMILSSVPENVVKAEGTVDEDGNITEAGEGSVFKDCLKRSRRGSHRGELCGYYEYYQGTSMAAPHATGVAALIVSRYGKMHGRAGYGLDPDRTESILRSSAQNTSCPEPRLFDYPAPIPDSYNAQCTGDADFNGFYGDGIIDAAAAIAPRRR</sequence>
<dbReference type="InterPro" id="IPR022398">
    <property type="entry name" value="Peptidase_S8_His-AS"/>
</dbReference>
<keyword evidence="11" id="KW-1185">Reference proteome</keyword>
<evidence type="ECO:0000313" key="11">
    <source>
        <dbReference type="Proteomes" id="UP000554054"/>
    </source>
</evidence>
<evidence type="ECO:0000259" key="9">
    <source>
        <dbReference type="Pfam" id="PF00082"/>
    </source>
</evidence>
<feature type="region of interest" description="Disordered" evidence="7">
    <location>
        <begin position="108"/>
        <end position="155"/>
    </location>
</feature>
<dbReference type="InterPro" id="IPR050131">
    <property type="entry name" value="Peptidase_S8_subtilisin-like"/>
</dbReference>